<organism evidence="3 4">
    <name type="scientific">Bacteroides fragilis</name>
    <dbReference type="NCBI Taxonomy" id="817"/>
    <lineage>
        <taxon>Bacteria</taxon>
        <taxon>Pseudomonadati</taxon>
        <taxon>Bacteroidota</taxon>
        <taxon>Bacteroidia</taxon>
        <taxon>Bacteroidales</taxon>
        <taxon>Bacteroidaceae</taxon>
        <taxon>Bacteroides</taxon>
    </lineage>
</organism>
<dbReference type="InterPro" id="IPR010905">
    <property type="entry name" value="Glyco_hydro_88"/>
</dbReference>
<dbReference type="InterPro" id="IPR052043">
    <property type="entry name" value="PolySaccharide_Degr_Enz"/>
</dbReference>
<evidence type="ECO:0000313" key="3">
    <source>
        <dbReference type="EMBL" id="RHH16416.1"/>
    </source>
</evidence>
<gene>
    <name evidence="3" type="ORF">DW228_00450</name>
</gene>
<name>A0A396C9V1_BACFG</name>
<dbReference type="InterPro" id="IPR008928">
    <property type="entry name" value="6-hairpin_glycosidase_sf"/>
</dbReference>
<proteinExistence type="predicted"/>
<dbReference type="AlphaFoldDB" id="A0A396C9V1"/>
<accession>A0A396C9V1</accession>
<sequence length="385" mass="44172">MKKLLLFIFFFLVVATQVGAQQYFDKATIKSIMKRVADWQIANPNKEAEHDDLDWTHATLYIGMLDWAELTEKENGDDSYYRWLLRIGQQNHFQVGKWMYHADFIAIGQPFIDLYLKYGNRKMIAPVMARTNWVIENPAKTTLELNYGKLETLDRWSWCDALFMAPPVYAKLYALTKDQKYLDFLNKEYKATYEYLYDKDEHLFYRDCRFFAKREANGKKVFWGRGNGWVLGGLTEILQVLPKGEPSRVFYQDLFITLATRVAGLQSADGYWHASLLDPASYPSPETSATGFIVYALAYGVNERLLDKATFMPIIRKGWTALADAVELDGKLGYVQPIGADPRKVTRDMTEVYGVGAFLLAGCQIYKMAGKCPLPSSNIEKSTNQ</sequence>
<evidence type="ECO:0000256" key="2">
    <source>
        <dbReference type="SAM" id="SignalP"/>
    </source>
</evidence>
<dbReference type="RefSeq" id="WP_122329776.1">
    <property type="nucleotide sequence ID" value="NZ_JADMVI010000011.1"/>
</dbReference>
<feature type="signal peptide" evidence="2">
    <location>
        <begin position="1"/>
        <end position="20"/>
    </location>
</feature>
<dbReference type="Pfam" id="PF07470">
    <property type="entry name" value="Glyco_hydro_88"/>
    <property type="match status" value="1"/>
</dbReference>
<dbReference type="InterPro" id="IPR012341">
    <property type="entry name" value="6hp_glycosidase-like_sf"/>
</dbReference>
<keyword evidence="1 3" id="KW-0378">Hydrolase</keyword>
<dbReference type="SUPFAM" id="SSF48208">
    <property type="entry name" value="Six-hairpin glycosidases"/>
    <property type="match status" value="1"/>
</dbReference>
<dbReference type="Gene3D" id="1.50.10.10">
    <property type="match status" value="1"/>
</dbReference>
<dbReference type="PANTHER" id="PTHR33886">
    <property type="entry name" value="UNSATURATED RHAMNOGALACTURONAN HYDROLASE (EUROFUNG)"/>
    <property type="match status" value="1"/>
</dbReference>
<feature type="chain" id="PRO_5017376104" evidence="2">
    <location>
        <begin position="21"/>
        <end position="385"/>
    </location>
</feature>
<evidence type="ECO:0000313" key="4">
    <source>
        <dbReference type="Proteomes" id="UP000266644"/>
    </source>
</evidence>
<keyword evidence="2" id="KW-0732">Signal</keyword>
<dbReference type="GO" id="GO:0005975">
    <property type="term" value="P:carbohydrate metabolic process"/>
    <property type="evidence" value="ECO:0007669"/>
    <property type="project" value="InterPro"/>
</dbReference>
<evidence type="ECO:0000256" key="1">
    <source>
        <dbReference type="ARBA" id="ARBA00022801"/>
    </source>
</evidence>
<dbReference type="PANTHER" id="PTHR33886:SF8">
    <property type="entry name" value="UNSATURATED RHAMNOGALACTURONAN HYDROLASE (EUROFUNG)"/>
    <property type="match status" value="1"/>
</dbReference>
<reference evidence="3 4" key="1">
    <citation type="submission" date="2018-08" db="EMBL/GenBank/DDBJ databases">
        <title>A genome reference for cultivated species of the human gut microbiota.</title>
        <authorList>
            <person name="Zou Y."/>
            <person name="Xue W."/>
            <person name="Luo G."/>
        </authorList>
    </citation>
    <scope>NUCLEOTIDE SEQUENCE [LARGE SCALE GENOMIC DNA]</scope>
    <source>
        <strain evidence="3 4">AM18-6</strain>
    </source>
</reference>
<dbReference type="EMBL" id="QRJE01000001">
    <property type="protein sequence ID" value="RHH16416.1"/>
    <property type="molecule type" value="Genomic_DNA"/>
</dbReference>
<protein>
    <submittedName>
        <fullName evidence="3">Glycoside hydrolase family 88 protein</fullName>
    </submittedName>
</protein>
<comment type="caution">
    <text evidence="3">The sequence shown here is derived from an EMBL/GenBank/DDBJ whole genome shotgun (WGS) entry which is preliminary data.</text>
</comment>
<dbReference type="Proteomes" id="UP000266644">
    <property type="component" value="Unassembled WGS sequence"/>
</dbReference>
<dbReference type="GO" id="GO:0016787">
    <property type="term" value="F:hydrolase activity"/>
    <property type="evidence" value="ECO:0007669"/>
    <property type="project" value="UniProtKB-KW"/>
</dbReference>